<organism evidence="3 4">
    <name type="scientific">Methanoculleus sediminis</name>
    <dbReference type="NCBI Taxonomy" id="1550566"/>
    <lineage>
        <taxon>Archaea</taxon>
        <taxon>Methanobacteriati</taxon>
        <taxon>Methanobacteriota</taxon>
        <taxon>Stenosarchaea group</taxon>
        <taxon>Methanomicrobia</taxon>
        <taxon>Methanomicrobiales</taxon>
        <taxon>Methanomicrobiaceae</taxon>
        <taxon>Methanoculleus</taxon>
    </lineage>
</organism>
<dbReference type="Pfam" id="PF00583">
    <property type="entry name" value="Acetyltransf_1"/>
    <property type="match status" value="1"/>
</dbReference>
<dbReference type="STRING" id="1550566.SZ63_01145"/>
<name>A0A0H1R225_9EURY</name>
<gene>
    <name evidence="3" type="ORF">SZ63_01145</name>
</gene>
<keyword evidence="4" id="KW-1185">Reference proteome</keyword>
<feature type="domain" description="N-acetyltransferase" evidence="1">
    <location>
        <begin position="69"/>
        <end position="122"/>
    </location>
</feature>
<reference evidence="3 4" key="1">
    <citation type="journal article" date="2015" name="Int. J. Syst. Evol. Microbiol.">
        <title>Methanoculleus sediminis sp. nov., a methanogen from sediments near a submarine mud volcano.</title>
        <authorList>
            <person name="Chen S.C."/>
            <person name="Chen M.F."/>
            <person name="Lai M.C."/>
            <person name="Weng C.Y."/>
            <person name="Wu S.Y."/>
            <person name="Lin S."/>
            <person name="Yang T.F."/>
            <person name="Chen P.C."/>
        </authorList>
    </citation>
    <scope>NUCLEOTIDE SEQUENCE [LARGE SCALE GENOMIC DNA]</scope>
    <source>
        <strain evidence="3 4">S3Fa</strain>
    </source>
</reference>
<dbReference type="AlphaFoldDB" id="A0A0H1R225"/>
<evidence type="ECO:0000313" key="4">
    <source>
        <dbReference type="Proteomes" id="UP000035301"/>
    </source>
</evidence>
<evidence type="ECO:0000259" key="1">
    <source>
        <dbReference type="Pfam" id="PF00583"/>
    </source>
</evidence>
<dbReference type="EMBL" id="JXOJ01000001">
    <property type="protein sequence ID" value="KLK89089.1"/>
    <property type="molecule type" value="Genomic_DNA"/>
</dbReference>
<comment type="caution">
    <text evidence="3">The sequence shown here is derived from an EMBL/GenBank/DDBJ whole genome shotgun (WGS) entry which is preliminary data.</text>
</comment>
<dbReference type="SUPFAM" id="SSF55729">
    <property type="entry name" value="Acyl-CoA N-acyltransferases (Nat)"/>
    <property type="match status" value="1"/>
</dbReference>
<keyword evidence="3" id="KW-0808">Transferase</keyword>
<dbReference type="Pfam" id="PF14268">
    <property type="entry name" value="YoaP"/>
    <property type="match status" value="1"/>
</dbReference>
<dbReference type="Proteomes" id="UP000035301">
    <property type="component" value="Unassembled WGS sequence"/>
</dbReference>
<dbReference type="Gene3D" id="3.40.630.30">
    <property type="match status" value="1"/>
</dbReference>
<dbReference type="InterPro" id="IPR016181">
    <property type="entry name" value="Acyl_CoA_acyltransferase"/>
</dbReference>
<accession>A0A0H1R225</accession>
<dbReference type="GO" id="GO:0016747">
    <property type="term" value="F:acyltransferase activity, transferring groups other than amino-acyl groups"/>
    <property type="evidence" value="ECO:0007669"/>
    <property type="project" value="InterPro"/>
</dbReference>
<sequence length="258" mass="29426">MADVTLVDITPESIVDYGVCGYKDLKKHRELRRKIDWFGEYYAKGLRMKALVSKEHGYQGMIEYIPGRYAHRPVDADGYLFIHCIFVGFRKEFKGKGYASLMIDECIREAREAGMHGVAVVVRDGPFMAGRDIFVRKGFVPADAADPDFELLALKFSPDTNDPRFRDMKKHLEEYRDGLFVIRSVQCPYTEKNTNAILESARSRFNLKATLIDLEDSDAVQNSPCAFGTFCIVHDGKVISHHPISNTRFENIMKKRVG</sequence>
<feature type="domain" description="YoaP-like" evidence="2">
    <location>
        <begin position="210"/>
        <end position="251"/>
    </location>
</feature>
<dbReference type="InterPro" id="IPR000182">
    <property type="entry name" value="GNAT_dom"/>
</dbReference>
<evidence type="ECO:0000313" key="3">
    <source>
        <dbReference type="EMBL" id="KLK89089.1"/>
    </source>
</evidence>
<proteinExistence type="predicted"/>
<dbReference type="CDD" id="cd04301">
    <property type="entry name" value="NAT_SF"/>
    <property type="match status" value="1"/>
</dbReference>
<evidence type="ECO:0000259" key="2">
    <source>
        <dbReference type="Pfam" id="PF14268"/>
    </source>
</evidence>
<protein>
    <submittedName>
        <fullName evidence="3">Acetyltransferase</fullName>
    </submittedName>
</protein>
<dbReference type="InterPro" id="IPR025685">
    <property type="entry name" value="YoaP-like_dom"/>
</dbReference>
<dbReference type="PATRIC" id="fig|1550566.3.peg.248"/>